<sequence>MHIHQYHIASPAQIIRDISRYLRPASSSGHGRLAPDTLGSESGSLPDDATHLSDRPSSQLDSDASEPNRPTPIAEQHVPRGRRQCQRPPEKHTARARVNSRSGPSKAPALVYNDESLLNLEDPWPYTFQPGDKVWVNIRVCWVGADKAKNIKGRPMFCWLPGVVRKGRMLVPRVGRQLLHPNRHFYHVRVAFDYDREISRLFCPLDGNIKPDNHYFREIVRELDFLRGGFDTEFLFCYNRWPEPVIVESSSR</sequence>
<gene>
    <name evidence="1" type="ORF">BV22DRAFT_1033723</name>
</gene>
<keyword evidence="2" id="KW-1185">Reference proteome</keyword>
<evidence type="ECO:0000313" key="2">
    <source>
        <dbReference type="Proteomes" id="UP000790709"/>
    </source>
</evidence>
<dbReference type="Proteomes" id="UP000790709">
    <property type="component" value="Unassembled WGS sequence"/>
</dbReference>
<proteinExistence type="predicted"/>
<organism evidence="1 2">
    <name type="scientific">Leucogyrophana mollusca</name>
    <dbReference type="NCBI Taxonomy" id="85980"/>
    <lineage>
        <taxon>Eukaryota</taxon>
        <taxon>Fungi</taxon>
        <taxon>Dikarya</taxon>
        <taxon>Basidiomycota</taxon>
        <taxon>Agaricomycotina</taxon>
        <taxon>Agaricomycetes</taxon>
        <taxon>Agaricomycetidae</taxon>
        <taxon>Boletales</taxon>
        <taxon>Boletales incertae sedis</taxon>
        <taxon>Leucogyrophana</taxon>
    </lineage>
</organism>
<protein>
    <submittedName>
        <fullName evidence="1">Uncharacterized protein</fullName>
    </submittedName>
</protein>
<name>A0ACB8BIN4_9AGAM</name>
<accession>A0ACB8BIN4</accession>
<evidence type="ECO:0000313" key="1">
    <source>
        <dbReference type="EMBL" id="KAH7925675.1"/>
    </source>
</evidence>
<dbReference type="EMBL" id="MU266397">
    <property type="protein sequence ID" value="KAH7925675.1"/>
    <property type="molecule type" value="Genomic_DNA"/>
</dbReference>
<comment type="caution">
    <text evidence="1">The sequence shown here is derived from an EMBL/GenBank/DDBJ whole genome shotgun (WGS) entry which is preliminary data.</text>
</comment>
<reference evidence="1" key="1">
    <citation type="journal article" date="2021" name="New Phytol.">
        <title>Evolutionary innovations through gain and loss of genes in the ectomycorrhizal Boletales.</title>
        <authorList>
            <person name="Wu G."/>
            <person name="Miyauchi S."/>
            <person name="Morin E."/>
            <person name="Kuo A."/>
            <person name="Drula E."/>
            <person name="Varga T."/>
            <person name="Kohler A."/>
            <person name="Feng B."/>
            <person name="Cao Y."/>
            <person name="Lipzen A."/>
            <person name="Daum C."/>
            <person name="Hundley H."/>
            <person name="Pangilinan J."/>
            <person name="Johnson J."/>
            <person name="Barry K."/>
            <person name="LaButti K."/>
            <person name="Ng V."/>
            <person name="Ahrendt S."/>
            <person name="Min B."/>
            <person name="Choi I.G."/>
            <person name="Park H."/>
            <person name="Plett J.M."/>
            <person name="Magnuson J."/>
            <person name="Spatafora J.W."/>
            <person name="Nagy L.G."/>
            <person name="Henrissat B."/>
            <person name="Grigoriev I.V."/>
            <person name="Yang Z.L."/>
            <person name="Xu J."/>
            <person name="Martin F.M."/>
        </authorList>
    </citation>
    <scope>NUCLEOTIDE SEQUENCE</scope>
    <source>
        <strain evidence="1">KUC20120723A-06</strain>
    </source>
</reference>